<evidence type="ECO:0000313" key="3">
    <source>
        <dbReference type="Proteomes" id="UP001230504"/>
    </source>
</evidence>
<dbReference type="Proteomes" id="UP001230504">
    <property type="component" value="Unassembled WGS sequence"/>
</dbReference>
<dbReference type="EMBL" id="JAHLJV010000189">
    <property type="protein sequence ID" value="KAK1564282.1"/>
    <property type="molecule type" value="Genomic_DNA"/>
</dbReference>
<organism evidence="2 3">
    <name type="scientific">Colletotrichum navitas</name>
    <dbReference type="NCBI Taxonomy" id="681940"/>
    <lineage>
        <taxon>Eukaryota</taxon>
        <taxon>Fungi</taxon>
        <taxon>Dikarya</taxon>
        <taxon>Ascomycota</taxon>
        <taxon>Pezizomycotina</taxon>
        <taxon>Sordariomycetes</taxon>
        <taxon>Hypocreomycetidae</taxon>
        <taxon>Glomerellales</taxon>
        <taxon>Glomerellaceae</taxon>
        <taxon>Colletotrichum</taxon>
        <taxon>Colletotrichum graminicola species complex</taxon>
    </lineage>
</organism>
<gene>
    <name evidence="2" type="ORF">LY79DRAFT_130473</name>
</gene>
<sequence length="175" mass="18979">MPSTEVKSPLPVIDHDHDLRSLDELRVKMDNKYLTSSAASTSFPETSPFALLTTLHSLDRHSGCSRPTTLAFSATKTKTDTAMVAARPCRPLLDAHTPQPSGTRCTRGPGPARLFHKPRSLPRNAALPTDHPPISPPLMNPSMDPSMNPSINPSMAPSHAFVRANGSGDLFCYRL</sequence>
<dbReference type="GeneID" id="85435086"/>
<accession>A0AAD8UYC5</accession>
<evidence type="ECO:0000256" key="1">
    <source>
        <dbReference type="SAM" id="MobiDB-lite"/>
    </source>
</evidence>
<reference evidence="2" key="1">
    <citation type="submission" date="2021-06" db="EMBL/GenBank/DDBJ databases">
        <title>Comparative genomics, transcriptomics and evolutionary studies reveal genomic signatures of adaptation to plant cell wall in hemibiotrophic fungi.</title>
        <authorList>
            <consortium name="DOE Joint Genome Institute"/>
            <person name="Baroncelli R."/>
            <person name="Diaz J.F."/>
            <person name="Benocci T."/>
            <person name="Peng M."/>
            <person name="Battaglia E."/>
            <person name="Haridas S."/>
            <person name="Andreopoulos W."/>
            <person name="Labutti K."/>
            <person name="Pangilinan J."/>
            <person name="Floch G.L."/>
            <person name="Makela M.R."/>
            <person name="Henrissat B."/>
            <person name="Grigoriev I.V."/>
            <person name="Crouch J.A."/>
            <person name="De Vries R.P."/>
            <person name="Sukno S.A."/>
            <person name="Thon M.R."/>
        </authorList>
    </citation>
    <scope>NUCLEOTIDE SEQUENCE</scope>
    <source>
        <strain evidence="2">CBS 125086</strain>
    </source>
</reference>
<comment type="caution">
    <text evidence="2">The sequence shown here is derived from an EMBL/GenBank/DDBJ whole genome shotgun (WGS) entry which is preliminary data.</text>
</comment>
<proteinExistence type="predicted"/>
<protein>
    <submittedName>
        <fullName evidence="2">Uncharacterized protein</fullName>
    </submittedName>
</protein>
<name>A0AAD8UYC5_9PEZI</name>
<evidence type="ECO:0000313" key="2">
    <source>
        <dbReference type="EMBL" id="KAK1564282.1"/>
    </source>
</evidence>
<feature type="region of interest" description="Disordered" evidence="1">
    <location>
        <begin position="92"/>
        <end position="111"/>
    </location>
</feature>
<dbReference type="AlphaFoldDB" id="A0AAD8UYC5"/>
<dbReference type="RefSeq" id="XP_060407082.1">
    <property type="nucleotide sequence ID" value="XM_060550846.1"/>
</dbReference>
<keyword evidence="3" id="KW-1185">Reference proteome</keyword>